<evidence type="ECO:0000256" key="3">
    <source>
        <dbReference type="ARBA" id="ARBA00022640"/>
    </source>
</evidence>
<dbReference type="Gene3D" id="1.10.3460.10">
    <property type="entry name" value="Chlorophyll a/b binding protein domain"/>
    <property type="match status" value="1"/>
</dbReference>
<accession>A0ABN9VC97</accession>
<keyword evidence="6" id="KW-1185">Reference proteome</keyword>
<gene>
    <name evidence="5" type="ORF">PCOR1329_LOCUS56719</name>
</gene>
<feature type="chain" id="PRO_5045115793" description="Chlorophyll a-b binding protein, chloroplastic" evidence="4">
    <location>
        <begin position="29"/>
        <end position="85"/>
    </location>
</feature>
<dbReference type="SUPFAM" id="SSF103511">
    <property type="entry name" value="Chlorophyll a-b binding protein"/>
    <property type="match status" value="1"/>
</dbReference>
<proteinExistence type="predicted"/>
<dbReference type="Proteomes" id="UP001189429">
    <property type="component" value="Unassembled WGS sequence"/>
</dbReference>
<feature type="non-terminal residue" evidence="5">
    <location>
        <position position="1"/>
    </location>
</feature>
<sequence>ERQLMELNNGRLAMVAFFGLVFQDMATGDYGPVFGTPDATGVANGTGNFDGIELFKGLPFPKSPGGITPNVYPPVGFLSYDPPPL</sequence>
<keyword evidence="2" id="KW-0150">Chloroplast</keyword>
<comment type="caution">
    <text evidence="5">The sequence shown here is derived from an EMBL/GenBank/DDBJ whole genome shotgun (WGS) entry which is preliminary data.</text>
</comment>
<comment type="subcellular location">
    <subcellularLocation>
        <location evidence="1">Plastid</location>
        <location evidence="1">Chloroplast</location>
    </subcellularLocation>
</comment>
<dbReference type="EMBL" id="CAUYUJ010016984">
    <property type="protein sequence ID" value="CAK0870684.1"/>
    <property type="molecule type" value="Genomic_DNA"/>
</dbReference>
<name>A0ABN9VC97_9DINO</name>
<dbReference type="InterPro" id="IPR022796">
    <property type="entry name" value="Chloroa_b-bind"/>
</dbReference>
<protein>
    <recommendedName>
        <fullName evidence="7">Chlorophyll a-b binding protein, chloroplastic</fullName>
    </recommendedName>
</protein>
<feature type="signal peptide" evidence="4">
    <location>
        <begin position="1"/>
        <end position="28"/>
    </location>
</feature>
<evidence type="ECO:0000256" key="4">
    <source>
        <dbReference type="SAM" id="SignalP"/>
    </source>
</evidence>
<evidence type="ECO:0000313" key="5">
    <source>
        <dbReference type="EMBL" id="CAK0870684.1"/>
    </source>
</evidence>
<dbReference type="Pfam" id="PF00504">
    <property type="entry name" value="Chloroa_b-bind"/>
    <property type="match status" value="1"/>
</dbReference>
<evidence type="ECO:0000256" key="2">
    <source>
        <dbReference type="ARBA" id="ARBA00022528"/>
    </source>
</evidence>
<evidence type="ECO:0000313" key="6">
    <source>
        <dbReference type="Proteomes" id="UP001189429"/>
    </source>
</evidence>
<evidence type="ECO:0000256" key="1">
    <source>
        <dbReference type="ARBA" id="ARBA00004229"/>
    </source>
</evidence>
<reference evidence="5" key="1">
    <citation type="submission" date="2023-10" db="EMBL/GenBank/DDBJ databases">
        <authorList>
            <person name="Chen Y."/>
            <person name="Shah S."/>
            <person name="Dougan E. K."/>
            <person name="Thang M."/>
            <person name="Chan C."/>
        </authorList>
    </citation>
    <scope>NUCLEOTIDE SEQUENCE [LARGE SCALE GENOMIC DNA]</scope>
</reference>
<evidence type="ECO:0008006" key="7">
    <source>
        <dbReference type="Google" id="ProtNLM"/>
    </source>
</evidence>
<organism evidence="5 6">
    <name type="scientific">Prorocentrum cordatum</name>
    <dbReference type="NCBI Taxonomy" id="2364126"/>
    <lineage>
        <taxon>Eukaryota</taxon>
        <taxon>Sar</taxon>
        <taxon>Alveolata</taxon>
        <taxon>Dinophyceae</taxon>
        <taxon>Prorocentrales</taxon>
        <taxon>Prorocentraceae</taxon>
        <taxon>Prorocentrum</taxon>
    </lineage>
</organism>
<keyword evidence="4" id="KW-0732">Signal</keyword>
<keyword evidence="3" id="KW-0934">Plastid</keyword>